<dbReference type="GO" id="GO:0003677">
    <property type="term" value="F:DNA binding"/>
    <property type="evidence" value="ECO:0007669"/>
    <property type="project" value="UniProtKB-UniRule"/>
</dbReference>
<dbReference type="EMBL" id="CAKOFQ010007203">
    <property type="protein sequence ID" value="CAH1994590.1"/>
    <property type="molecule type" value="Genomic_DNA"/>
</dbReference>
<feature type="region of interest" description="Disordered" evidence="2">
    <location>
        <begin position="1"/>
        <end position="29"/>
    </location>
</feature>
<evidence type="ECO:0000256" key="1">
    <source>
        <dbReference type="PROSITE-ProRule" id="PRU00267"/>
    </source>
</evidence>
<evidence type="ECO:0000256" key="2">
    <source>
        <dbReference type="SAM" id="MobiDB-lite"/>
    </source>
</evidence>
<evidence type="ECO:0000259" key="3">
    <source>
        <dbReference type="PROSITE" id="PS50118"/>
    </source>
</evidence>
<feature type="compositionally biased region" description="Basic residues" evidence="2">
    <location>
        <begin position="89"/>
        <end position="106"/>
    </location>
</feature>
<feature type="region of interest" description="Disordered" evidence="2">
    <location>
        <begin position="82"/>
        <end position="113"/>
    </location>
</feature>
<gene>
    <name evidence="4" type="ORF">ACAOBT_LOCUS22206</name>
</gene>
<reference evidence="4" key="1">
    <citation type="submission" date="2022-03" db="EMBL/GenBank/DDBJ databases">
        <authorList>
            <person name="Sayadi A."/>
        </authorList>
    </citation>
    <scope>NUCLEOTIDE SEQUENCE</scope>
</reference>
<organism evidence="4 5">
    <name type="scientific">Acanthoscelides obtectus</name>
    <name type="common">Bean weevil</name>
    <name type="synonym">Bruchus obtectus</name>
    <dbReference type="NCBI Taxonomy" id="200917"/>
    <lineage>
        <taxon>Eukaryota</taxon>
        <taxon>Metazoa</taxon>
        <taxon>Ecdysozoa</taxon>
        <taxon>Arthropoda</taxon>
        <taxon>Hexapoda</taxon>
        <taxon>Insecta</taxon>
        <taxon>Pterygota</taxon>
        <taxon>Neoptera</taxon>
        <taxon>Endopterygota</taxon>
        <taxon>Coleoptera</taxon>
        <taxon>Polyphaga</taxon>
        <taxon>Cucujiformia</taxon>
        <taxon>Chrysomeloidea</taxon>
        <taxon>Chrysomelidae</taxon>
        <taxon>Bruchinae</taxon>
        <taxon>Bruchini</taxon>
        <taxon>Acanthoscelides</taxon>
    </lineage>
</organism>
<name>A0A9P0LH29_ACAOB</name>
<dbReference type="InterPro" id="IPR036910">
    <property type="entry name" value="HMG_box_dom_sf"/>
</dbReference>
<proteinExistence type="predicted"/>
<dbReference type="InterPro" id="IPR024460">
    <property type="entry name" value="Protamine-like"/>
</dbReference>
<accession>A0A9P0LH29</accession>
<dbReference type="Proteomes" id="UP001152888">
    <property type="component" value="Unassembled WGS sequence"/>
</dbReference>
<evidence type="ECO:0000313" key="4">
    <source>
        <dbReference type="EMBL" id="CAH1994590.1"/>
    </source>
</evidence>
<dbReference type="AlphaFoldDB" id="A0A9P0LH29"/>
<feature type="compositionally biased region" description="Basic residues" evidence="2">
    <location>
        <begin position="1"/>
        <end position="20"/>
    </location>
</feature>
<sequence>MDQSRARSRSRSARGGRTPRRQSVPPDVRISRASINPFLNFLADYRKSNTQGLSMKDLAQKGAKLWREMSQKEKEPYIRISKEAQIYRKASKGRRKGRKSRRRRRGSKDDHTQVQLRMKEVDIGIRSHPNQLVRKVIGIVRIRR</sequence>
<comment type="caution">
    <text evidence="4">The sequence shown here is derived from an EMBL/GenBank/DDBJ whole genome shotgun (WGS) entry which is preliminary data.</text>
</comment>
<dbReference type="Pfam" id="PF06382">
    <property type="entry name" value="Protamine_like"/>
    <property type="match status" value="1"/>
</dbReference>
<dbReference type="InterPro" id="IPR009071">
    <property type="entry name" value="HMG_box_dom"/>
</dbReference>
<protein>
    <recommendedName>
        <fullName evidence="3">HMG box domain-containing protein</fullName>
    </recommendedName>
</protein>
<feature type="domain" description="HMG box" evidence="3">
    <location>
        <begin position="31"/>
        <end position="95"/>
    </location>
</feature>
<dbReference type="GO" id="GO:0035092">
    <property type="term" value="P:sperm DNA condensation"/>
    <property type="evidence" value="ECO:0007669"/>
    <property type="project" value="InterPro"/>
</dbReference>
<dbReference type="OrthoDB" id="7675944at2759"/>
<dbReference type="Gene3D" id="1.10.30.10">
    <property type="entry name" value="High mobility group box domain"/>
    <property type="match status" value="1"/>
</dbReference>
<dbReference type="SUPFAM" id="SSF47095">
    <property type="entry name" value="HMG-box"/>
    <property type="match status" value="1"/>
</dbReference>
<dbReference type="PROSITE" id="PS50118">
    <property type="entry name" value="HMG_BOX_2"/>
    <property type="match status" value="1"/>
</dbReference>
<keyword evidence="5" id="KW-1185">Reference proteome</keyword>
<feature type="DNA-binding region" description="HMG box" evidence="1">
    <location>
        <begin position="31"/>
        <end position="95"/>
    </location>
</feature>
<keyword evidence="1" id="KW-0238">DNA-binding</keyword>
<dbReference type="GO" id="GO:0005634">
    <property type="term" value="C:nucleus"/>
    <property type="evidence" value="ECO:0007669"/>
    <property type="project" value="UniProtKB-UniRule"/>
</dbReference>
<keyword evidence="1" id="KW-0539">Nucleus</keyword>
<evidence type="ECO:0000313" key="5">
    <source>
        <dbReference type="Proteomes" id="UP001152888"/>
    </source>
</evidence>